<name>A0A8T0PRU4_PANVG</name>
<evidence type="ECO:0000313" key="2">
    <source>
        <dbReference type="EMBL" id="KAG2565077.1"/>
    </source>
</evidence>
<feature type="region of interest" description="Disordered" evidence="1">
    <location>
        <begin position="205"/>
        <end position="232"/>
    </location>
</feature>
<reference evidence="2" key="1">
    <citation type="submission" date="2020-05" db="EMBL/GenBank/DDBJ databases">
        <title>WGS assembly of Panicum virgatum.</title>
        <authorList>
            <person name="Lovell J.T."/>
            <person name="Jenkins J."/>
            <person name="Shu S."/>
            <person name="Juenger T.E."/>
            <person name="Schmutz J."/>
        </authorList>
    </citation>
    <scope>NUCLEOTIDE SEQUENCE</scope>
    <source>
        <strain evidence="2">AP13</strain>
    </source>
</reference>
<feature type="compositionally biased region" description="Gly residues" evidence="1">
    <location>
        <begin position="116"/>
        <end position="135"/>
    </location>
</feature>
<feature type="region of interest" description="Disordered" evidence="1">
    <location>
        <begin position="103"/>
        <end position="155"/>
    </location>
</feature>
<evidence type="ECO:0000313" key="3">
    <source>
        <dbReference type="Proteomes" id="UP000823388"/>
    </source>
</evidence>
<dbReference type="EMBL" id="CM029050">
    <property type="protein sequence ID" value="KAG2565077.1"/>
    <property type="molecule type" value="Genomic_DNA"/>
</dbReference>
<protein>
    <submittedName>
        <fullName evidence="2">Uncharacterized protein</fullName>
    </submittedName>
</protein>
<sequence>MRPRHCSHVLQAHMAALLALRGGVRERGVPSAASAATCGGGWRPYATSCAHEDLPAARRWRSAGAVDTKLARRASDHRRQVRGRQSWPLAEFWLRRRWRRAGESGGRRVQRRSSHGAGGGAAAGSQGEGGVGGAGRLDAERPGRRAVRRRAGRRARTVLRVPLQPPSRTPHAAAAVTHAACRNETSREGDAGTGRWICGAASRDAASRGEGGVGGRRRGCEGMGDGELSGRRPGGVICGRMGAERRKIACRDSNGRITTVSGLTKRMR</sequence>
<comment type="caution">
    <text evidence="2">The sequence shown here is derived from an EMBL/GenBank/DDBJ whole genome shotgun (WGS) entry which is preliminary data.</text>
</comment>
<organism evidence="2 3">
    <name type="scientific">Panicum virgatum</name>
    <name type="common">Blackwell switchgrass</name>
    <dbReference type="NCBI Taxonomy" id="38727"/>
    <lineage>
        <taxon>Eukaryota</taxon>
        <taxon>Viridiplantae</taxon>
        <taxon>Streptophyta</taxon>
        <taxon>Embryophyta</taxon>
        <taxon>Tracheophyta</taxon>
        <taxon>Spermatophyta</taxon>
        <taxon>Magnoliopsida</taxon>
        <taxon>Liliopsida</taxon>
        <taxon>Poales</taxon>
        <taxon>Poaceae</taxon>
        <taxon>PACMAD clade</taxon>
        <taxon>Panicoideae</taxon>
        <taxon>Panicodae</taxon>
        <taxon>Paniceae</taxon>
        <taxon>Panicinae</taxon>
        <taxon>Panicum</taxon>
        <taxon>Panicum sect. Hiantes</taxon>
    </lineage>
</organism>
<feature type="compositionally biased region" description="Basic residues" evidence="1">
    <location>
        <begin position="144"/>
        <end position="155"/>
    </location>
</feature>
<dbReference type="AlphaFoldDB" id="A0A8T0PRU4"/>
<evidence type="ECO:0000256" key="1">
    <source>
        <dbReference type="SAM" id="MobiDB-lite"/>
    </source>
</evidence>
<dbReference type="Proteomes" id="UP000823388">
    <property type="component" value="Chromosome 7N"/>
</dbReference>
<keyword evidence="3" id="KW-1185">Reference proteome</keyword>
<proteinExistence type="predicted"/>
<feature type="compositionally biased region" description="Gly residues" evidence="1">
    <location>
        <begin position="221"/>
        <end position="232"/>
    </location>
</feature>
<gene>
    <name evidence="2" type="ORF">PVAP13_7NG055956</name>
</gene>
<accession>A0A8T0PRU4</accession>